<reference evidence="3 4" key="1">
    <citation type="submission" date="2021-06" db="EMBL/GenBank/DDBJ databases">
        <authorList>
            <person name="Kallberg Y."/>
            <person name="Tangrot J."/>
            <person name="Rosling A."/>
        </authorList>
    </citation>
    <scope>NUCLEOTIDE SEQUENCE [LARGE SCALE GENOMIC DNA]</scope>
    <source>
        <strain evidence="3 4">120-4 pot B 10/14</strain>
    </source>
</reference>
<dbReference type="Proteomes" id="UP000789901">
    <property type="component" value="Unassembled WGS sequence"/>
</dbReference>
<keyword evidence="4" id="KW-1185">Reference proteome</keyword>
<evidence type="ECO:0000256" key="2">
    <source>
        <dbReference type="SAM" id="Phobius"/>
    </source>
</evidence>
<keyword evidence="2" id="KW-1133">Transmembrane helix</keyword>
<feature type="compositionally biased region" description="Polar residues" evidence="1">
    <location>
        <begin position="181"/>
        <end position="194"/>
    </location>
</feature>
<feature type="region of interest" description="Disordered" evidence="1">
    <location>
        <begin position="174"/>
        <end position="194"/>
    </location>
</feature>
<feature type="transmembrane region" description="Helical" evidence="2">
    <location>
        <begin position="9"/>
        <end position="30"/>
    </location>
</feature>
<comment type="caution">
    <text evidence="3">The sequence shown here is derived from an EMBL/GenBank/DDBJ whole genome shotgun (WGS) entry which is preliminary data.</text>
</comment>
<accession>A0ABM8VXR5</accession>
<keyword evidence="2" id="KW-0812">Transmembrane</keyword>
<organism evidence="3 4">
    <name type="scientific">Gigaspora margarita</name>
    <dbReference type="NCBI Taxonomy" id="4874"/>
    <lineage>
        <taxon>Eukaryota</taxon>
        <taxon>Fungi</taxon>
        <taxon>Fungi incertae sedis</taxon>
        <taxon>Mucoromycota</taxon>
        <taxon>Glomeromycotina</taxon>
        <taxon>Glomeromycetes</taxon>
        <taxon>Diversisporales</taxon>
        <taxon>Gigasporaceae</taxon>
        <taxon>Gigaspora</taxon>
    </lineage>
</organism>
<proteinExistence type="predicted"/>
<name>A0ABM8VXR5_GIGMA</name>
<protein>
    <submittedName>
        <fullName evidence="3">35708_t:CDS:1</fullName>
    </submittedName>
</protein>
<dbReference type="EMBL" id="CAJVQB010000180">
    <property type="protein sequence ID" value="CAG8473137.1"/>
    <property type="molecule type" value="Genomic_DNA"/>
</dbReference>
<sequence>MLKLKHTELIIHLIIVNILFVEFSFANFYYPYQNVFPNPNFYMNPYPYPTEYFMNPYYDYPPEDFNLIPNEFYGAGYHHLYYGGPAGTLYPYSNFQIKPFPLYQRRSFLEPPKNNFARDFYIENQSNFHKRSAESSLKPPTIFMSSQNQDVENTQAENLNSVNVAATNANTFQNSKDKESSNTMVHQRDQSQSSMMPRIIFSSSQSQDIENSEASNFNQVEMSANNNKAFANSKDKESGNTIMINKRDQPQSSNQKRFMESMMTRMFSSSQSQDIENSEASNLNNVEMSATNTNTFASSKDKESGDTMIFNKRDQPQFSNQKRLMEPLMPRMFSTSQLQDIENKEASNLNKVELSATNTNTFASSKDKESGNTLIFNKRGQAPLTSLIPHFFSSNQLKDIENTAASTLNKVEMAATNSNTFSKLKNKESANTMMFHKRNQSQPSNKKRLIFSSDQSQDIENAEASNLKKVEMSATNTNTFAKSKDKESGDTMIINKRILLSSNQLKDVENLEAANFGTVEMSANNANALQSSKNKESSNTMMIHKRNHLKSSDQERSIFPNSQLGFFSNQNKDLENTEATNFNTVEMSATNSNALQSSKDKESSNTIMINKREQHESSNQERSDFFSNQNQDLENIERNELLDQYSDTEEVKRSEAYHDFNIRYQYFIDQFDNFGPNDLYYRQYLETFDPYFRYYSIPFGTDHYSYFEPVHDHYRRSAELLENTQFRRGNPTPITPLPPLPPLAHGATPLPLLAYGAPLDVEQHRYRATEVIQTKKLNKVDISVLDL</sequence>
<keyword evidence="2" id="KW-0472">Membrane</keyword>
<evidence type="ECO:0000313" key="4">
    <source>
        <dbReference type="Proteomes" id="UP000789901"/>
    </source>
</evidence>
<evidence type="ECO:0000313" key="3">
    <source>
        <dbReference type="EMBL" id="CAG8473137.1"/>
    </source>
</evidence>
<gene>
    <name evidence="3" type="ORF">GMARGA_LOCUS874</name>
</gene>
<evidence type="ECO:0000256" key="1">
    <source>
        <dbReference type="SAM" id="MobiDB-lite"/>
    </source>
</evidence>